<name>A0ABM7G341_9SPHN</name>
<keyword evidence="7" id="KW-0234">DNA repair</keyword>
<gene>
    <name evidence="9" type="ORF">SBA_ch1_25100</name>
</gene>
<feature type="domain" description="Uracil-DNA glycosylase-like" evidence="8">
    <location>
        <begin position="84"/>
        <end position="229"/>
    </location>
</feature>
<keyword evidence="1" id="KW-0004">4Fe-4S</keyword>
<dbReference type="EMBL" id="AP018817">
    <property type="protein sequence ID" value="BBF70310.1"/>
    <property type="molecule type" value="Genomic_DNA"/>
</dbReference>
<dbReference type="Gene3D" id="3.40.470.10">
    <property type="entry name" value="Uracil-DNA glycosylase-like domain"/>
    <property type="match status" value="1"/>
</dbReference>
<accession>A0ABM7G341</accession>
<evidence type="ECO:0000256" key="4">
    <source>
        <dbReference type="ARBA" id="ARBA00022801"/>
    </source>
</evidence>
<protein>
    <recommendedName>
        <fullName evidence="8">Uracil-DNA glycosylase-like domain-containing protein</fullName>
    </recommendedName>
</protein>
<keyword evidence="10" id="KW-1185">Reference proteome</keyword>
<keyword evidence="2" id="KW-0479">Metal-binding</keyword>
<sequence length="237" mass="25485">MQDDAATADAYLAWWQLAGVDSAIGESPVNWLRPVAARPSGMAAAAIAAPVKEKPRTLESFLDWLANDPSQPERRWAGTRIVPVGKTPAALMVVTDLPDPADISEGRLLADRAGQLFDAMLRAIGLDRDAIHLASLFTARPPGGMVEASDLALAADRMRTHVALALPRRLLLLGDRTIRALMPTDGAASPDSLRQFNHDGGIVPAVATFHPRLLLTQPTAKAECWRALQSLIEEARP</sequence>
<keyword evidence="6" id="KW-0411">Iron-sulfur</keyword>
<evidence type="ECO:0000256" key="1">
    <source>
        <dbReference type="ARBA" id="ARBA00022485"/>
    </source>
</evidence>
<keyword evidence="3" id="KW-0227">DNA damage</keyword>
<evidence type="ECO:0000256" key="3">
    <source>
        <dbReference type="ARBA" id="ARBA00022763"/>
    </source>
</evidence>
<evidence type="ECO:0000259" key="8">
    <source>
        <dbReference type="Pfam" id="PF03167"/>
    </source>
</evidence>
<evidence type="ECO:0000313" key="10">
    <source>
        <dbReference type="Proteomes" id="UP001059971"/>
    </source>
</evidence>
<dbReference type="PANTHER" id="PTHR33693">
    <property type="entry name" value="TYPE-5 URACIL-DNA GLYCOSYLASE"/>
    <property type="match status" value="1"/>
</dbReference>
<dbReference type="InterPro" id="IPR036895">
    <property type="entry name" value="Uracil-DNA_glycosylase-like_sf"/>
</dbReference>
<dbReference type="InterPro" id="IPR051536">
    <property type="entry name" value="UDG_Type-4/5"/>
</dbReference>
<evidence type="ECO:0000256" key="7">
    <source>
        <dbReference type="ARBA" id="ARBA00023204"/>
    </source>
</evidence>
<dbReference type="SUPFAM" id="SSF52141">
    <property type="entry name" value="Uracil-DNA glycosylase-like"/>
    <property type="match status" value="1"/>
</dbReference>
<evidence type="ECO:0000256" key="5">
    <source>
        <dbReference type="ARBA" id="ARBA00023004"/>
    </source>
</evidence>
<keyword evidence="5" id="KW-0408">Iron</keyword>
<dbReference type="InterPro" id="IPR005122">
    <property type="entry name" value="Uracil-DNA_glycosylase-like"/>
</dbReference>
<proteinExistence type="predicted"/>
<keyword evidence="4" id="KW-0378">Hydrolase</keyword>
<evidence type="ECO:0000256" key="2">
    <source>
        <dbReference type="ARBA" id="ARBA00022723"/>
    </source>
</evidence>
<organism evidence="9 10">
    <name type="scientific">Sphingomonas bisphenolicum</name>
    <dbReference type="NCBI Taxonomy" id="296544"/>
    <lineage>
        <taxon>Bacteria</taxon>
        <taxon>Pseudomonadati</taxon>
        <taxon>Pseudomonadota</taxon>
        <taxon>Alphaproteobacteria</taxon>
        <taxon>Sphingomonadales</taxon>
        <taxon>Sphingomonadaceae</taxon>
        <taxon>Sphingomonas</taxon>
    </lineage>
</organism>
<evidence type="ECO:0000313" key="9">
    <source>
        <dbReference type="EMBL" id="BBF70310.1"/>
    </source>
</evidence>
<dbReference type="Pfam" id="PF03167">
    <property type="entry name" value="UDG"/>
    <property type="match status" value="1"/>
</dbReference>
<evidence type="ECO:0000256" key="6">
    <source>
        <dbReference type="ARBA" id="ARBA00023014"/>
    </source>
</evidence>
<dbReference type="PANTHER" id="PTHR33693:SF1">
    <property type="entry name" value="TYPE-4 URACIL-DNA GLYCOSYLASE"/>
    <property type="match status" value="1"/>
</dbReference>
<reference evidence="9" key="1">
    <citation type="submission" date="2018-07" db="EMBL/GenBank/DDBJ databases">
        <title>Complete genome sequence of Sphingomonas bisphenolicum strain AO1, a bisphenol A degradative bacterium isolated from Japanese farm field.</title>
        <authorList>
            <person name="Murakami M."/>
            <person name="Koh M."/>
            <person name="Koba S."/>
            <person name="Matsumura Y."/>
        </authorList>
    </citation>
    <scope>NUCLEOTIDE SEQUENCE</scope>
    <source>
        <strain evidence="9">AO1</strain>
    </source>
</reference>
<dbReference type="Proteomes" id="UP001059971">
    <property type="component" value="Chromosome 1"/>
</dbReference>